<dbReference type="Pfam" id="PF00501">
    <property type="entry name" value="AMP-binding"/>
    <property type="match status" value="1"/>
</dbReference>
<evidence type="ECO:0000256" key="3">
    <source>
        <dbReference type="ARBA" id="ARBA00022741"/>
    </source>
</evidence>
<dbReference type="Gene3D" id="3.30.300.30">
    <property type="match status" value="1"/>
</dbReference>
<keyword evidence="2" id="KW-0436">Ligase</keyword>
<proteinExistence type="inferred from homology"/>
<evidence type="ECO:0000256" key="2">
    <source>
        <dbReference type="ARBA" id="ARBA00022598"/>
    </source>
</evidence>
<accession>A0A1H1SP90</accession>
<keyword evidence="7" id="KW-1185">Reference proteome</keyword>
<dbReference type="GO" id="GO:0005886">
    <property type="term" value="C:plasma membrane"/>
    <property type="evidence" value="ECO:0007669"/>
    <property type="project" value="TreeGrafter"/>
</dbReference>
<dbReference type="AlphaFoldDB" id="A0A1H1SP90"/>
<name>A0A1H1SP90_9MICO</name>
<dbReference type="Gene3D" id="3.40.50.12780">
    <property type="entry name" value="N-terminal domain of ligase-like"/>
    <property type="match status" value="1"/>
</dbReference>
<dbReference type="Proteomes" id="UP000199597">
    <property type="component" value="Chromosome I"/>
</dbReference>
<comment type="similarity">
    <text evidence="1">Belongs to the ATP-dependent AMP-binding enzyme family.</text>
</comment>
<dbReference type="InterPro" id="IPR045851">
    <property type="entry name" value="AMP-bd_C_sf"/>
</dbReference>
<dbReference type="GO" id="GO:0004467">
    <property type="term" value="F:long-chain fatty acid-CoA ligase activity"/>
    <property type="evidence" value="ECO:0007669"/>
    <property type="project" value="TreeGrafter"/>
</dbReference>
<dbReference type="PANTHER" id="PTHR43107:SF15">
    <property type="entry name" value="FATTY ACID TRANSPORT PROTEIN 3, ISOFORM A"/>
    <property type="match status" value="1"/>
</dbReference>
<dbReference type="STRING" id="1136497.SAMN04489752_1840"/>
<dbReference type="EMBL" id="LT629766">
    <property type="protein sequence ID" value="SDS49804.1"/>
    <property type="molecule type" value="Genomic_DNA"/>
</dbReference>
<evidence type="ECO:0000313" key="7">
    <source>
        <dbReference type="Proteomes" id="UP000199597"/>
    </source>
</evidence>
<dbReference type="GO" id="GO:0005324">
    <property type="term" value="F:long-chain fatty acid transmembrane transporter activity"/>
    <property type="evidence" value="ECO:0007669"/>
    <property type="project" value="TreeGrafter"/>
</dbReference>
<dbReference type="InterPro" id="IPR000873">
    <property type="entry name" value="AMP-dep_synth/lig_dom"/>
</dbReference>
<dbReference type="RefSeq" id="WP_157689060.1">
    <property type="nucleotide sequence ID" value="NZ_LT629766.1"/>
</dbReference>
<organism evidence="6 7">
    <name type="scientific">Brevibacterium siliguriense</name>
    <dbReference type="NCBI Taxonomy" id="1136497"/>
    <lineage>
        <taxon>Bacteria</taxon>
        <taxon>Bacillati</taxon>
        <taxon>Actinomycetota</taxon>
        <taxon>Actinomycetes</taxon>
        <taxon>Micrococcales</taxon>
        <taxon>Brevibacteriaceae</taxon>
        <taxon>Brevibacterium</taxon>
    </lineage>
</organism>
<dbReference type="InterPro" id="IPR042099">
    <property type="entry name" value="ANL_N_sf"/>
</dbReference>
<feature type="domain" description="AMP-dependent synthetase/ligase" evidence="5">
    <location>
        <begin position="31"/>
        <end position="365"/>
    </location>
</feature>
<protein>
    <submittedName>
        <fullName evidence="6">Fatty-acyl-CoA synthase</fullName>
    </submittedName>
</protein>
<dbReference type="PROSITE" id="PS00455">
    <property type="entry name" value="AMP_BINDING"/>
    <property type="match status" value="1"/>
</dbReference>
<dbReference type="SUPFAM" id="SSF56801">
    <property type="entry name" value="Acetyl-CoA synthetase-like"/>
    <property type="match status" value="1"/>
</dbReference>
<gene>
    <name evidence="6" type="ORF">SAMN04489752_1840</name>
</gene>
<dbReference type="InterPro" id="IPR020845">
    <property type="entry name" value="AMP-binding_CS"/>
</dbReference>
<dbReference type="GO" id="GO:0044539">
    <property type="term" value="P:long-chain fatty acid import into cell"/>
    <property type="evidence" value="ECO:0007669"/>
    <property type="project" value="TreeGrafter"/>
</dbReference>
<keyword evidence="3" id="KW-0547">Nucleotide-binding</keyword>
<evidence type="ECO:0000313" key="6">
    <source>
        <dbReference type="EMBL" id="SDS49804.1"/>
    </source>
</evidence>
<evidence type="ECO:0000256" key="4">
    <source>
        <dbReference type="ARBA" id="ARBA00022840"/>
    </source>
</evidence>
<dbReference type="PANTHER" id="PTHR43107">
    <property type="entry name" value="LONG-CHAIN FATTY ACID TRANSPORT PROTEIN"/>
    <property type="match status" value="1"/>
</dbReference>
<dbReference type="OrthoDB" id="9803968at2"/>
<dbReference type="GO" id="GO:0005524">
    <property type="term" value="F:ATP binding"/>
    <property type="evidence" value="ECO:0007669"/>
    <property type="project" value="UniProtKB-KW"/>
</dbReference>
<sequence length="567" mass="62467">MTTTSQNQDLEAGNALPTTAAALVVARLGDDHIGIRFEDDDYTWDDFARAAIRRSHFLAQHLDPAQPPHLGILLENRPEFLFWWGGCALSGAAMVCMNPTRRGRELVDDVLATDCQILIVDSMTRGLIDSAALPGVEVINIDAHQHTEALNGFDDGRPPESAPAADPKTILTMQFTSGSTGRPKAAMCSTGRFAAAATYGSGGLGPEDVSYNSMPLFHSNSILGCWATPLYQGGTFVLARRFSASRFLDDLLKYEVTYFNYVGRVLSYILAQPEREEEKLVKLKSAFGTEAPVRDRKEFARRFGIEPFESYGSSEGGLNFVRSADTPEDALGLPPAGAAYTAAVIDPIDMSERPRARFGTHGELLNADEAIGELAALGARGTFEGYYKDPEAESERLRGNNFLSGDLGYRDEAGYFYFAGRGGDRLRVDGENFSGAPIERIVGRYPDAQLAAIYPVPDEISGDQVMLALQMVDGRTFDPVGFGEFLDAQADLGTKWAPRYIRIVNRLPVTATAKINKKELRKDAWHTDDPVYYRPGKGNEYHRLEPAHVEELLRRFEDSGRKELLNR</sequence>
<reference evidence="7" key="1">
    <citation type="submission" date="2016-10" db="EMBL/GenBank/DDBJ databases">
        <authorList>
            <person name="Varghese N."/>
            <person name="Submissions S."/>
        </authorList>
    </citation>
    <scope>NUCLEOTIDE SEQUENCE [LARGE SCALE GENOMIC DNA]</scope>
    <source>
        <strain evidence="7">DSM 23676</strain>
    </source>
</reference>
<keyword evidence="4" id="KW-0067">ATP-binding</keyword>
<evidence type="ECO:0000259" key="5">
    <source>
        <dbReference type="Pfam" id="PF00501"/>
    </source>
</evidence>
<evidence type="ECO:0000256" key="1">
    <source>
        <dbReference type="ARBA" id="ARBA00006432"/>
    </source>
</evidence>